<sequence length="133" mass="15003">MTPEQLRLLTELDPWQILGLAVDPKGACADIRDRHGANTPRDEQWYAASVTRATYRWGIAITAYGDYMRERGVRDPQHAVTLTWAQLTAWSVALTDEQRERARQALTATRDEQRALVAELVAVASHDAEPTLF</sequence>
<comment type="caution">
    <text evidence="1">The sequence shown here is derived from an EMBL/GenBank/DDBJ whole genome shotgun (WGS) entry which is preliminary data.</text>
</comment>
<name>H0JL69_9NOCA</name>
<dbReference type="RefSeq" id="WP_006550324.1">
    <property type="nucleotide sequence ID" value="NZ_AHBW01000026.1"/>
</dbReference>
<reference evidence="1 2" key="1">
    <citation type="submission" date="2011-12" db="EMBL/GenBank/DDBJ databases">
        <authorList>
            <person name="Kriszt B."/>
            <person name="Tancsics A."/>
            <person name="Cserhati M."/>
            <person name="Toth A."/>
            <person name="Nagy I."/>
            <person name="Horvath B."/>
            <person name="Tamura T."/>
            <person name="Kukolya J."/>
            <person name="Szoboszlay S."/>
        </authorList>
    </citation>
    <scope>NUCLEOTIDE SEQUENCE [LARGE SCALE GENOMIC DNA]</scope>
    <source>
        <strain evidence="1 2">AK37</strain>
    </source>
</reference>
<dbReference type="AlphaFoldDB" id="H0JL69"/>
<gene>
    <name evidence="1" type="ORF">AK37_01612</name>
</gene>
<accession>H0JL69</accession>
<protein>
    <submittedName>
        <fullName evidence="1">Uncharacterized protein</fullName>
    </submittedName>
</protein>
<dbReference type="Proteomes" id="UP000005064">
    <property type="component" value="Unassembled WGS sequence"/>
</dbReference>
<evidence type="ECO:0000313" key="1">
    <source>
        <dbReference type="EMBL" id="EHK86404.1"/>
    </source>
</evidence>
<evidence type="ECO:0000313" key="2">
    <source>
        <dbReference type="Proteomes" id="UP000005064"/>
    </source>
</evidence>
<organism evidence="1 2">
    <name type="scientific">Rhodococcus pyridinivorans AK37</name>
    <dbReference type="NCBI Taxonomy" id="1114960"/>
    <lineage>
        <taxon>Bacteria</taxon>
        <taxon>Bacillati</taxon>
        <taxon>Actinomycetota</taxon>
        <taxon>Actinomycetes</taxon>
        <taxon>Mycobacteriales</taxon>
        <taxon>Nocardiaceae</taxon>
        <taxon>Rhodococcus</taxon>
    </lineage>
</organism>
<dbReference type="EMBL" id="AHBW01000026">
    <property type="protein sequence ID" value="EHK86404.1"/>
    <property type="molecule type" value="Genomic_DNA"/>
</dbReference>
<proteinExistence type="predicted"/>
<dbReference type="PATRIC" id="fig|1114960.4.peg.311"/>